<reference evidence="1" key="1">
    <citation type="submission" date="2018-05" db="EMBL/GenBank/DDBJ databases">
        <authorList>
            <person name="Lanie J.A."/>
            <person name="Ng W.-L."/>
            <person name="Kazmierczak K.M."/>
            <person name="Andrzejewski T.M."/>
            <person name="Davidsen T.M."/>
            <person name="Wayne K.J."/>
            <person name="Tettelin H."/>
            <person name="Glass J.I."/>
            <person name="Rusch D."/>
            <person name="Podicherti R."/>
            <person name="Tsui H.-C.T."/>
            <person name="Winkler M.E."/>
        </authorList>
    </citation>
    <scope>NUCLEOTIDE SEQUENCE</scope>
</reference>
<protein>
    <submittedName>
        <fullName evidence="1">Uncharacterized protein</fullName>
    </submittedName>
</protein>
<evidence type="ECO:0000313" key="1">
    <source>
        <dbReference type="EMBL" id="SVC07635.1"/>
    </source>
</evidence>
<organism evidence="1">
    <name type="scientific">marine metagenome</name>
    <dbReference type="NCBI Taxonomy" id="408172"/>
    <lineage>
        <taxon>unclassified sequences</taxon>
        <taxon>metagenomes</taxon>
        <taxon>ecological metagenomes</taxon>
    </lineage>
</organism>
<accession>A0A382J7V3</accession>
<dbReference type="AlphaFoldDB" id="A0A382J7V3"/>
<dbReference type="EMBL" id="UINC01072183">
    <property type="protein sequence ID" value="SVC07635.1"/>
    <property type="molecule type" value="Genomic_DNA"/>
</dbReference>
<feature type="non-terminal residue" evidence="1">
    <location>
        <position position="226"/>
    </location>
</feature>
<gene>
    <name evidence="1" type="ORF">METZ01_LOCUS260489</name>
</gene>
<proteinExistence type="predicted"/>
<name>A0A382J7V3_9ZZZZ</name>
<sequence length="226" mass="22671">MALTKVTGQVINTSTDVTVGVLTVTNTLAVGGTVSIGGTLTYEDVTNIDSVGLITARNGIVVGSGITLSKDGDVFFTGIATGNGSGLTNLPAANLTGTLPAISGANLTNLDASDLASGTVPTARLGSGTASSSTFLRGDSTFAAVTSTTINNNADNRLITGSGTADTLEAESTITYDASLLNITSTTQGLGLRLQNTGNEYTSVRFDAARTAAASALGILEGRWNN</sequence>